<gene>
    <name evidence="5" type="ORF">AS594_00155</name>
    <name evidence="4" type="ORF">AS594_36665</name>
</gene>
<comment type="function">
    <text evidence="1">Involved in the transposition of the insertion sequence.</text>
</comment>
<dbReference type="InterPro" id="IPR036397">
    <property type="entry name" value="RNaseH_sf"/>
</dbReference>
<dbReference type="GO" id="GO:0015074">
    <property type="term" value="P:DNA integration"/>
    <property type="evidence" value="ECO:0007669"/>
    <property type="project" value="InterPro"/>
</dbReference>
<evidence type="ECO:0000313" key="6">
    <source>
        <dbReference type="Proteomes" id="UP000095759"/>
    </source>
</evidence>
<dbReference type="InterPro" id="IPR048020">
    <property type="entry name" value="Transpos_IS3"/>
</dbReference>
<feature type="region of interest" description="Disordered" evidence="2">
    <location>
        <begin position="236"/>
        <end position="255"/>
    </location>
</feature>
<dbReference type="RefSeq" id="WP_069925107.1">
    <property type="nucleotide sequence ID" value="NZ_MEHI01000001.1"/>
</dbReference>
<feature type="domain" description="Integrase catalytic" evidence="3">
    <location>
        <begin position="123"/>
        <end position="255"/>
    </location>
</feature>
<evidence type="ECO:0000313" key="4">
    <source>
        <dbReference type="EMBL" id="OEJ21187.1"/>
    </source>
</evidence>
<dbReference type="AlphaFoldDB" id="A0A1E5P0Z2"/>
<reference evidence="5 6" key="1">
    <citation type="submission" date="2016-08" db="EMBL/GenBank/DDBJ databases">
        <title>Complete genome sequence of Streptomyces agglomeratus strain 6-3-2, a novel anti-MRSA actinomycete isolated from Wuli of Tebit, China.</title>
        <authorList>
            <person name="Chen X."/>
        </authorList>
    </citation>
    <scope>NUCLEOTIDE SEQUENCE [LARGE SCALE GENOMIC DNA]</scope>
    <source>
        <strain evidence="5 6">6-3-2</strain>
    </source>
</reference>
<dbReference type="Gene3D" id="3.30.420.10">
    <property type="entry name" value="Ribonuclease H-like superfamily/Ribonuclease H"/>
    <property type="match status" value="1"/>
</dbReference>
<dbReference type="NCBIfam" id="NF033516">
    <property type="entry name" value="transpos_IS3"/>
    <property type="match status" value="1"/>
</dbReference>
<comment type="caution">
    <text evidence="5">The sequence shown here is derived from an EMBL/GenBank/DDBJ whole genome shotgun (WGS) entry which is preliminary data.</text>
</comment>
<dbReference type="EMBL" id="MEHJ01000001">
    <property type="protein sequence ID" value="OEJ23172.1"/>
    <property type="molecule type" value="Genomic_DNA"/>
</dbReference>
<sequence length="255" mass="28319">MTGFVDAHRDQFGVEPICNELQFAPSTYYAAVARKGRPSARELRDQWLKKEITRVYEDNFRVYGARKITRQLRREGILVARSTVERLMRVLNLTGAVRGRKKVTTVTDPAAERPTDLVKRNFTATAPNQLWVTDFTYVATRVGTVYVAFVLDVSSRKIVGWRAADHMRTALVLDALEMAIWSPDRDGVGDLDGLVHHSDAGSQYLSIRYTQRLSEAGAAPILGTVGDALDCQSFSRRIPQGSGSPGRGGLTLAYD</sequence>
<organism evidence="5 6">
    <name type="scientific">Streptomyces agglomeratus</name>
    <dbReference type="NCBI Taxonomy" id="285458"/>
    <lineage>
        <taxon>Bacteria</taxon>
        <taxon>Bacillati</taxon>
        <taxon>Actinomycetota</taxon>
        <taxon>Actinomycetes</taxon>
        <taxon>Kitasatosporales</taxon>
        <taxon>Streptomycetaceae</taxon>
        <taxon>Streptomyces</taxon>
    </lineage>
</organism>
<evidence type="ECO:0000256" key="1">
    <source>
        <dbReference type="ARBA" id="ARBA00002286"/>
    </source>
</evidence>
<dbReference type="STRING" id="285458.BGM19_36500"/>
<dbReference type="EMBL" id="MEHJ01000002">
    <property type="protein sequence ID" value="OEJ21187.1"/>
    <property type="molecule type" value="Genomic_DNA"/>
</dbReference>
<dbReference type="Proteomes" id="UP000095759">
    <property type="component" value="Unassembled WGS sequence"/>
</dbReference>
<protein>
    <recommendedName>
        <fullName evidence="3">Integrase catalytic domain-containing protein</fullName>
    </recommendedName>
</protein>
<dbReference type="PANTHER" id="PTHR46889:SF4">
    <property type="entry name" value="TRANSPOSASE INSO FOR INSERTION SEQUENCE ELEMENT IS911B-RELATED"/>
    <property type="match status" value="1"/>
</dbReference>
<accession>A0A1E5P0Z2</accession>
<name>A0A1E5P0Z2_9ACTN</name>
<evidence type="ECO:0000256" key="2">
    <source>
        <dbReference type="SAM" id="MobiDB-lite"/>
    </source>
</evidence>
<dbReference type="InterPro" id="IPR012337">
    <property type="entry name" value="RNaseH-like_sf"/>
</dbReference>
<dbReference type="PROSITE" id="PS50994">
    <property type="entry name" value="INTEGRASE"/>
    <property type="match status" value="1"/>
</dbReference>
<dbReference type="Pfam" id="PF13276">
    <property type="entry name" value="HTH_21"/>
    <property type="match status" value="1"/>
</dbReference>
<proteinExistence type="predicted"/>
<evidence type="ECO:0000313" key="5">
    <source>
        <dbReference type="EMBL" id="OEJ23172.1"/>
    </source>
</evidence>
<dbReference type="PANTHER" id="PTHR46889">
    <property type="entry name" value="TRANSPOSASE INSF FOR INSERTION SEQUENCE IS3B-RELATED"/>
    <property type="match status" value="1"/>
</dbReference>
<dbReference type="InterPro" id="IPR025948">
    <property type="entry name" value="HTH-like_dom"/>
</dbReference>
<dbReference type="InterPro" id="IPR050900">
    <property type="entry name" value="Transposase_IS3/IS150/IS904"/>
</dbReference>
<dbReference type="InterPro" id="IPR001584">
    <property type="entry name" value="Integrase_cat-core"/>
</dbReference>
<dbReference type="SUPFAM" id="SSF53098">
    <property type="entry name" value="Ribonuclease H-like"/>
    <property type="match status" value="1"/>
</dbReference>
<dbReference type="GO" id="GO:0003676">
    <property type="term" value="F:nucleic acid binding"/>
    <property type="evidence" value="ECO:0007669"/>
    <property type="project" value="InterPro"/>
</dbReference>
<dbReference type="Pfam" id="PF00665">
    <property type="entry name" value="rve"/>
    <property type="match status" value="1"/>
</dbReference>
<evidence type="ECO:0000259" key="3">
    <source>
        <dbReference type="PROSITE" id="PS50994"/>
    </source>
</evidence>
<keyword evidence="6" id="KW-1185">Reference proteome</keyword>
<dbReference type="OrthoDB" id="4330255at2"/>